<dbReference type="VEuPathDB" id="FungiDB:RhiirFUN_000859"/>
<sequence length="309" mass="36672">MLLYEYKYELLYKSSEVGIQYFGFITPFFDILKSNKEIIVDATYKTNALGFELYAIMGQFDGAGFSMAYLFVDNSKKNNGARTEILKGFFQSLYDRGLNNIQFFLTDKDFSQITASQNVWSTLKKRLSDNTLPKTTTYSSSSANENFSFIDIEFYPSNLQVKKSNFVFCPKDLRQNIISLFEKHLHLHPLIPNINGNFLTSTEIWKASVEEMYNFCFTNDLRHVWAYLWSNWYEKKMWILWARSSVATKICIFRTTMLMEFHWKVVKRDYLPKFFQSRLDLVTYIIISRLIPHHQQQFNKYQQKREIVS</sequence>
<accession>A0A2I1HRT4</accession>
<dbReference type="Proteomes" id="UP000234323">
    <property type="component" value="Unassembled WGS sequence"/>
</dbReference>
<dbReference type="EMBL" id="LLXI01005546">
    <property type="protein sequence ID" value="PKY61576.1"/>
    <property type="molecule type" value="Genomic_DNA"/>
</dbReference>
<protein>
    <submittedName>
        <fullName evidence="1">Uncharacterized protein</fullName>
    </submittedName>
</protein>
<evidence type="ECO:0000313" key="1">
    <source>
        <dbReference type="EMBL" id="PKY61576.1"/>
    </source>
</evidence>
<comment type="caution">
    <text evidence="1">The sequence shown here is derived from an EMBL/GenBank/DDBJ whole genome shotgun (WGS) entry which is preliminary data.</text>
</comment>
<evidence type="ECO:0000313" key="2">
    <source>
        <dbReference type="Proteomes" id="UP000234323"/>
    </source>
</evidence>
<organism evidence="1 2">
    <name type="scientific">Rhizophagus irregularis</name>
    <dbReference type="NCBI Taxonomy" id="588596"/>
    <lineage>
        <taxon>Eukaryota</taxon>
        <taxon>Fungi</taxon>
        <taxon>Fungi incertae sedis</taxon>
        <taxon>Mucoromycota</taxon>
        <taxon>Glomeromycotina</taxon>
        <taxon>Glomeromycetes</taxon>
        <taxon>Glomerales</taxon>
        <taxon>Glomeraceae</taxon>
        <taxon>Rhizophagus</taxon>
    </lineage>
</organism>
<dbReference type="AlphaFoldDB" id="A0A2I1HRT4"/>
<gene>
    <name evidence="1" type="ORF">RhiirA4_486738</name>
</gene>
<dbReference type="VEuPathDB" id="FungiDB:FUN_016942"/>
<reference evidence="1 2" key="1">
    <citation type="submission" date="2015-10" db="EMBL/GenBank/DDBJ databases">
        <title>Genome analyses suggest a sexual origin of heterokaryosis in a supposedly ancient asexual fungus.</title>
        <authorList>
            <person name="Ropars J."/>
            <person name="Sedzielewska K."/>
            <person name="Noel J."/>
            <person name="Charron P."/>
            <person name="Farinelli L."/>
            <person name="Marton T."/>
            <person name="Kruger M."/>
            <person name="Pelin A."/>
            <person name="Brachmann A."/>
            <person name="Corradi N."/>
        </authorList>
    </citation>
    <scope>NUCLEOTIDE SEQUENCE [LARGE SCALE GENOMIC DNA]</scope>
    <source>
        <strain evidence="1 2">A4</strain>
    </source>
</reference>
<dbReference type="VEuPathDB" id="FungiDB:RhiirA1_503973"/>
<proteinExistence type="predicted"/>
<name>A0A2I1HRT4_9GLOM</name>
<keyword evidence="2" id="KW-1185">Reference proteome</keyword>